<organism evidence="4 5">
    <name type="scientific">Streptococcus mitis</name>
    <dbReference type="NCBI Taxonomy" id="28037"/>
    <lineage>
        <taxon>Bacteria</taxon>
        <taxon>Bacillati</taxon>
        <taxon>Bacillota</taxon>
        <taxon>Bacilli</taxon>
        <taxon>Lactobacillales</taxon>
        <taxon>Streptococcaceae</taxon>
        <taxon>Streptococcus</taxon>
        <taxon>Streptococcus mitis group</taxon>
    </lineage>
</organism>
<evidence type="ECO:0000313" key="4">
    <source>
        <dbReference type="EMBL" id="KEQ35083.1"/>
    </source>
</evidence>
<evidence type="ECO:0000256" key="2">
    <source>
        <dbReference type="ARBA" id="ARBA00022679"/>
    </source>
</evidence>
<dbReference type="Proteomes" id="UP000028090">
    <property type="component" value="Unassembled WGS sequence"/>
</dbReference>
<dbReference type="GO" id="GO:0016757">
    <property type="term" value="F:glycosyltransferase activity"/>
    <property type="evidence" value="ECO:0007669"/>
    <property type="project" value="UniProtKB-KW"/>
</dbReference>
<name>A0A081PWL0_STRMT</name>
<gene>
    <name evidence="4" type="ORF">SK629_1713</name>
</gene>
<dbReference type="EMBL" id="JPFU01000013">
    <property type="protein sequence ID" value="KEQ35083.1"/>
    <property type="molecule type" value="Genomic_DNA"/>
</dbReference>
<feature type="domain" description="Glycosyl transferase family 1" evidence="3">
    <location>
        <begin position="315"/>
        <end position="446"/>
    </location>
</feature>
<dbReference type="PANTHER" id="PTHR12526:SF629">
    <property type="entry name" value="TEICHURONIC ACID BIOSYNTHESIS GLYCOSYLTRANSFERASE TUAH-RELATED"/>
    <property type="match status" value="1"/>
</dbReference>
<dbReference type="Gene3D" id="3.40.50.2000">
    <property type="entry name" value="Glycogen Phosphorylase B"/>
    <property type="match status" value="2"/>
</dbReference>
<dbReference type="PATRIC" id="fig|28037.95.peg.1644"/>
<dbReference type="SUPFAM" id="SSF53756">
    <property type="entry name" value="UDP-Glycosyltransferase/glycogen phosphorylase"/>
    <property type="match status" value="1"/>
</dbReference>
<evidence type="ECO:0000256" key="1">
    <source>
        <dbReference type="ARBA" id="ARBA00022676"/>
    </source>
</evidence>
<reference evidence="4 5" key="1">
    <citation type="submission" date="2014-05" db="EMBL/GenBank/DDBJ databases">
        <authorList>
            <person name="Daugherty S.C."/>
            <person name="Tallon L.J."/>
            <person name="Sadzewicz L."/>
            <person name="Kilian M."/>
            <person name="Tettelin H."/>
        </authorList>
    </citation>
    <scope>NUCLEOTIDE SEQUENCE [LARGE SCALE GENOMIC DNA]</scope>
    <source>
        <strain evidence="4 5">SK629</strain>
    </source>
</reference>
<dbReference type="PANTHER" id="PTHR12526">
    <property type="entry name" value="GLYCOSYLTRANSFERASE"/>
    <property type="match status" value="1"/>
</dbReference>
<evidence type="ECO:0000313" key="5">
    <source>
        <dbReference type="Proteomes" id="UP000028090"/>
    </source>
</evidence>
<dbReference type="RefSeq" id="WP_042901436.1">
    <property type="nucleotide sequence ID" value="NZ_JPFU01000013.1"/>
</dbReference>
<sequence length="487" mass="56650">MTVYLFDLLVGYEPNGVDRSQANRARIFKKMNLDVRYIFSVLPPREDFLYFQHIGIPLDKMMIAPFYLAGEKGVQSTITSEEMISRLHLENSPIVERDQYQIVYQISENHRLFLKYEDGIVYQVDHFYQDTLYQRDHYTSHLICREWFDQGTYQWSKRCFYNSESEVVYEGFQSLGKTRYRFGSEWLEGEYDLMQYFIQSLSLSSADVVLMDRVSRFSFSQAILEYGNHAKIGVFLHSLHQYKTGAMNNEYHYLFQHATSFDFMLVSTEAQKTDLENYLREMGLPSCPICVIPAASIESIESNVETMVPYSAMLAARLNYRKQVDIAIKVGAKVKEKIPEFTLDIYGQGEDYHKLNQLISELNAEDYIRLRGYQNLKEEYKKHQLYLSTSSWETLGLTLLEGVASGMGLVGLDVPYGAPTFIQNGKNAYLVPYSEGQDKEESVERMTKAVLEFFDLNQNEVSQHSYRIAASYLDEVIAEKWRVLIED</sequence>
<comment type="caution">
    <text evidence="4">The sequence shown here is derived from an EMBL/GenBank/DDBJ whole genome shotgun (WGS) entry which is preliminary data.</text>
</comment>
<dbReference type="Pfam" id="PF00534">
    <property type="entry name" value="Glycos_transf_1"/>
    <property type="match status" value="1"/>
</dbReference>
<dbReference type="OrthoDB" id="9765175at2"/>
<keyword evidence="2 4" id="KW-0808">Transferase</keyword>
<keyword evidence="1" id="KW-0328">Glycosyltransferase</keyword>
<protein>
    <submittedName>
        <fullName evidence="4">Glycosyl transferases group 1 family protein</fullName>
    </submittedName>
</protein>
<accession>A0A081PWL0</accession>
<dbReference type="AlphaFoldDB" id="A0A081PWL0"/>
<evidence type="ECO:0000259" key="3">
    <source>
        <dbReference type="Pfam" id="PF00534"/>
    </source>
</evidence>
<proteinExistence type="predicted"/>
<dbReference type="InterPro" id="IPR001296">
    <property type="entry name" value="Glyco_trans_1"/>
</dbReference>